<dbReference type="Proteomes" id="UP000054485">
    <property type="component" value="Unassembled WGS sequence"/>
</dbReference>
<dbReference type="InParanoid" id="A0A0D0BBJ1"/>
<dbReference type="AlphaFoldDB" id="A0A0D0BBJ1"/>
<feature type="compositionally biased region" description="Basic and acidic residues" evidence="1">
    <location>
        <begin position="64"/>
        <end position="80"/>
    </location>
</feature>
<evidence type="ECO:0000256" key="1">
    <source>
        <dbReference type="SAM" id="MobiDB-lite"/>
    </source>
</evidence>
<feature type="region of interest" description="Disordered" evidence="1">
    <location>
        <begin position="64"/>
        <end position="110"/>
    </location>
</feature>
<evidence type="ECO:0000313" key="2">
    <source>
        <dbReference type="EMBL" id="KIK43642.1"/>
    </source>
</evidence>
<dbReference type="OrthoDB" id="2665428at2759"/>
<reference evidence="3" key="2">
    <citation type="submission" date="2015-01" db="EMBL/GenBank/DDBJ databases">
        <title>Evolutionary Origins and Diversification of the Mycorrhizal Mutualists.</title>
        <authorList>
            <consortium name="DOE Joint Genome Institute"/>
            <consortium name="Mycorrhizal Genomics Consortium"/>
            <person name="Kohler A."/>
            <person name="Kuo A."/>
            <person name="Nagy L.G."/>
            <person name="Floudas D."/>
            <person name="Copeland A."/>
            <person name="Barry K.W."/>
            <person name="Cichocki N."/>
            <person name="Veneault-Fourrey C."/>
            <person name="LaButti K."/>
            <person name="Lindquist E.A."/>
            <person name="Lipzen A."/>
            <person name="Lundell T."/>
            <person name="Morin E."/>
            <person name="Murat C."/>
            <person name="Riley R."/>
            <person name="Ohm R."/>
            <person name="Sun H."/>
            <person name="Tunlid A."/>
            <person name="Henrissat B."/>
            <person name="Grigoriev I.V."/>
            <person name="Hibbett D.S."/>
            <person name="Martin F."/>
        </authorList>
    </citation>
    <scope>NUCLEOTIDE SEQUENCE [LARGE SCALE GENOMIC DNA]</scope>
    <source>
        <strain evidence="3">UH-Slu-Lm8-n1</strain>
    </source>
</reference>
<organism evidence="2 3">
    <name type="scientific">Suillus luteus UH-Slu-Lm8-n1</name>
    <dbReference type="NCBI Taxonomy" id="930992"/>
    <lineage>
        <taxon>Eukaryota</taxon>
        <taxon>Fungi</taxon>
        <taxon>Dikarya</taxon>
        <taxon>Basidiomycota</taxon>
        <taxon>Agaricomycotina</taxon>
        <taxon>Agaricomycetes</taxon>
        <taxon>Agaricomycetidae</taxon>
        <taxon>Boletales</taxon>
        <taxon>Suillineae</taxon>
        <taxon>Suillaceae</taxon>
        <taxon>Suillus</taxon>
    </lineage>
</organism>
<protein>
    <submittedName>
        <fullName evidence="2">Uncharacterized protein</fullName>
    </submittedName>
</protein>
<dbReference type="HOGENOM" id="CLU_1332714_0_0_1"/>
<name>A0A0D0BBJ1_9AGAM</name>
<evidence type="ECO:0000313" key="3">
    <source>
        <dbReference type="Proteomes" id="UP000054485"/>
    </source>
</evidence>
<dbReference type="EMBL" id="KN835208">
    <property type="protein sequence ID" value="KIK43642.1"/>
    <property type="molecule type" value="Genomic_DNA"/>
</dbReference>
<proteinExistence type="predicted"/>
<accession>A0A0D0BBJ1</accession>
<gene>
    <name evidence="2" type="ORF">CY34DRAFT_693682</name>
</gene>
<keyword evidence="3" id="KW-1185">Reference proteome</keyword>
<feature type="region of interest" description="Disordered" evidence="1">
    <location>
        <begin position="1"/>
        <end position="47"/>
    </location>
</feature>
<reference evidence="2 3" key="1">
    <citation type="submission" date="2014-04" db="EMBL/GenBank/DDBJ databases">
        <authorList>
            <consortium name="DOE Joint Genome Institute"/>
            <person name="Kuo A."/>
            <person name="Ruytinx J."/>
            <person name="Rineau F."/>
            <person name="Colpaert J."/>
            <person name="Kohler A."/>
            <person name="Nagy L.G."/>
            <person name="Floudas D."/>
            <person name="Copeland A."/>
            <person name="Barry K.W."/>
            <person name="Cichocki N."/>
            <person name="Veneault-Fourrey C."/>
            <person name="LaButti K."/>
            <person name="Lindquist E.A."/>
            <person name="Lipzen A."/>
            <person name="Lundell T."/>
            <person name="Morin E."/>
            <person name="Murat C."/>
            <person name="Sun H."/>
            <person name="Tunlid A."/>
            <person name="Henrissat B."/>
            <person name="Grigoriev I.V."/>
            <person name="Hibbett D.S."/>
            <person name="Martin F."/>
            <person name="Nordberg H.P."/>
            <person name="Cantor M.N."/>
            <person name="Hua S.X."/>
        </authorList>
    </citation>
    <scope>NUCLEOTIDE SEQUENCE [LARGE SCALE GENOMIC DNA]</scope>
    <source>
        <strain evidence="2 3">UH-Slu-Lm8-n1</strain>
    </source>
</reference>
<sequence>MPKSTTAKSTAARPPYKIKSAGTKWGIPPDSSEDSTPPPAQACMTEEQPVELKISQLPVVSVEKDVPDKVGDELHPRAASEGDIGSSAAKPALPGGKKPLQKAKTMPVKATERGPFEVCEQVCEITTTYESDSDDGWVYDEQYEKWVVQEAEAEAAEAGISTDDWIANKYGNDEWYCDELEQGAFDGMSKDDADAKMAQIFRSCGQ</sequence>